<name>A0A250XJ60_9CHLO</name>
<dbReference type="EMBL" id="BEGY01000092">
    <property type="protein sequence ID" value="GAX83121.1"/>
    <property type="molecule type" value="Genomic_DNA"/>
</dbReference>
<feature type="transmembrane region" description="Helical" evidence="5">
    <location>
        <begin position="106"/>
        <end position="127"/>
    </location>
</feature>
<dbReference type="AlphaFoldDB" id="A0A250XJ60"/>
<dbReference type="GO" id="GO:0016020">
    <property type="term" value="C:membrane"/>
    <property type="evidence" value="ECO:0007669"/>
    <property type="project" value="UniProtKB-SubCell"/>
</dbReference>
<comment type="similarity">
    <text evidence="5">Belongs to the BI1 family.</text>
</comment>
<accession>A0A250XJ60</accession>
<evidence type="ECO:0000256" key="4">
    <source>
        <dbReference type="ARBA" id="ARBA00023136"/>
    </source>
</evidence>
<dbReference type="InterPro" id="IPR006214">
    <property type="entry name" value="Bax_inhibitor_1-related"/>
</dbReference>
<feature type="transmembrane region" description="Helical" evidence="5">
    <location>
        <begin position="163"/>
        <end position="181"/>
    </location>
</feature>
<dbReference type="Pfam" id="PF01027">
    <property type="entry name" value="Bax1-I"/>
    <property type="match status" value="1"/>
</dbReference>
<feature type="transmembrane region" description="Helical" evidence="5">
    <location>
        <begin position="187"/>
        <end position="204"/>
    </location>
</feature>
<dbReference type="PANTHER" id="PTHR23291:SF50">
    <property type="entry name" value="PROTEIN LIFEGUARD 4"/>
    <property type="match status" value="1"/>
</dbReference>
<gene>
    <name evidence="6" type="ORF">CEUSTIGMA_g10547.t1</name>
</gene>
<comment type="subcellular location">
    <subcellularLocation>
        <location evidence="1">Membrane</location>
        <topology evidence="1">Multi-pass membrane protein</topology>
    </subcellularLocation>
</comment>
<reference evidence="6 7" key="1">
    <citation type="submission" date="2017-08" db="EMBL/GenBank/DDBJ databases">
        <title>Acidophilic green algal genome provides insights into adaptation to an acidic environment.</title>
        <authorList>
            <person name="Hirooka S."/>
            <person name="Hirose Y."/>
            <person name="Kanesaki Y."/>
            <person name="Higuchi S."/>
            <person name="Fujiwara T."/>
            <person name="Onuma R."/>
            <person name="Era A."/>
            <person name="Ohbayashi R."/>
            <person name="Uzuka A."/>
            <person name="Nozaki H."/>
            <person name="Yoshikawa H."/>
            <person name="Miyagishima S.Y."/>
        </authorList>
    </citation>
    <scope>NUCLEOTIDE SEQUENCE [LARGE SCALE GENOMIC DNA]</scope>
    <source>
        <strain evidence="6 7">NIES-2499</strain>
    </source>
</reference>
<proteinExistence type="inferred from homology"/>
<keyword evidence="7" id="KW-1185">Reference proteome</keyword>
<sequence length="253" mass="27404">MSNVRSPYVQTLPFGNSFDDIEKGKVASEFADSIIRQGFVRKVFGLLGAQLLVTVLIGATILGSPTIKSAVLGNGAFLLLAFALSIVPLLYLAISEKARHQFPLNLILMAIFTIGEGVLVSACTARYNTDIVILALGITAAVTVSLCAYALTTKHDFTSMGSYLYAALLSLFVAGLVGYILHTPLLTLAISTGGAALFSMYIVYDVQMLMGGQHQYKVTPDEYVFAAINIYLDIINLFLYILRILNEMKGDRN</sequence>
<evidence type="ECO:0000313" key="7">
    <source>
        <dbReference type="Proteomes" id="UP000232323"/>
    </source>
</evidence>
<evidence type="ECO:0000256" key="5">
    <source>
        <dbReference type="RuleBase" id="RU004379"/>
    </source>
</evidence>
<dbReference type="OrthoDB" id="7933078at2759"/>
<dbReference type="Proteomes" id="UP000232323">
    <property type="component" value="Unassembled WGS sequence"/>
</dbReference>
<comment type="caution">
    <text evidence="6">The sequence shown here is derived from an EMBL/GenBank/DDBJ whole genome shotgun (WGS) entry which is preliminary data.</text>
</comment>
<evidence type="ECO:0000256" key="2">
    <source>
        <dbReference type="ARBA" id="ARBA00022692"/>
    </source>
</evidence>
<feature type="transmembrane region" description="Helical" evidence="5">
    <location>
        <begin position="43"/>
        <end position="63"/>
    </location>
</feature>
<protein>
    <submittedName>
        <fullName evidence="6">Uncharacterized protein</fullName>
    </submittedName>
</protein>
<organism evidence="6 7">
    <name type="scientific">Chlamydomonas eustigma</name>
    <dbReference type="NCBI Taxonomy" id="1157962"/>
    <lineage>
        <taxon>Eukaryota</taxon>
        <taxon>Viridiplantae</taxon>
        <taxon>Chlorophyta</taxon>
        <taxon>core chlorophytes</taxon>
        <taxon>Chlorophyceae</taxon>
        <taxon>CS clade</taxon>
        <taxon>Chlamydomonadales</taxon>
        <taxon>Chlamydomonadaceae</taxon>
        <taxon>Chlamydomonas</taxon>
    </lineage>
</organism>
<evidence type="ECO:0000256" key="1">
    <source>
        <dbReference type="ARBA" id="ARBA00004141"/>
    </source>
</evidence>
<feature type="transmembrane region" description="Helical" evidence="5">
    <location>
        <begin position="133"/>
        <end position="151"/>
    </location>
</feature>
<dbReference type="PANTHER" id="PTHR23291">
    <property type="entry name" value="BAX INHIBITOR-RELATED"/>
    <property type="match status" value="1"/>
</dbReference>
<feature type="transmembrane region" description="Helical" evidence="5">
    <location>
        <begin position="224"/>
        <end position="245"/>
    </location>
</feature>
<feature type="transmembrane region" description="Helical" evidence="5">
    <location>
        <begin position="75"/>
        <end position="94"/>
    </location>
</feature>
<keyword evidence="4 5" id="KW-0472">Membrane</keyword>
<keyword evidence="2 5" id="KW-0812">Transmembrane</keyword>
<keyword evidence="3 5" id="KW-1133">Transmembrane helix</keyword>
<evidence type="ECO:0000256" key="3">
    <source>
        <dbReference type="ARBA" id="ARBA00022989"/>
    </source>
</evidence>
<evidence type="ECO:0000313" key="6">
    <source>
        <dbReference type="EMBL" id="GAX83121.1"/>
    </source>
</evidence>